<proteinExistence type="predicted"/>
<comment type="caution">
    <text evidence="2">The sequence shown here is derived from an EMBL/GenBank/DDBJ whole genome shotgun (WGS) entry which is preliminary data.</text>
</comment>
<feature type="transmembrane region" description="Helical" evidence="1">
    <location>
        <begin position="336"/>
        <end position="360"/>
    </location>
</feature>
<feature type="transmembrane region" description="Helical" evidence="1">
    <location>
        <begin position="171"/>
        <end position="194"/>
    </location>
</feature>
<keyword evidence="1" id="KW-1133">Transmembrane helix</keyword>
<gene>
    <name evidence="2" type="ORF">BSTOLATCC_MIC46768</name>
</gene>
<keyword evidence="1" id="KW-0812">Transmembrane</keyword>
<feature type="transmembrane region" description="Helical" evidence="1">
    <location>
        <begin position="128"/>
        <end position="151"/>
    </location>
</feature>
<organism evidence="2 3">
    <name type="scientific">Blepharisma stoltei</name>
    <dbReference type="NCBI Taxonomy" id="1481888"/>
    <lineage>
        <taxon>Eukaryota</taxon>
        <taxon>Sar</taxon>
        <taxon>Alveolata</taxon>
        <taxon>Ciliophora</taxon>
        <taxon>Postciliodesmatophora</taxon>
        <taxon>Heterotrichea</taxon>
        <taxon>Heterotrichida</taxon>
        <taxon>Blepharismidae</taxon>
        <taxon>Blepharisma</taxon>
    </lineage>
</organism>
<name>A0AAU9K474_9CILI</name>
<keyword evidence="1" id="KW-0472">Membrane</keyword>
<dbReference type="EMBL" id="CAJZBQ010000046">
    <property type="protein sequence ID" value="CAG9328778.1"/>
    <property type="molecule type" value="Genomic_DNA"/>
</dbReference>
<accession>A0AAU9K474</accession>
<feature type="transmembrane region" description="Helical" evidence="1">
    <location>
        <begin position="95"/>
        <end position="116"/>
    </location>
</feature>
<keyword evidence="3" id="KW-1185">Reference proteome</keyword>
<dbReference type="Proteomes" id="UP001162131">
    <property type="component" value="Unassembled WGS sequence"/>
</dbReference>
<protein>
    <submittedName>
        <fullName evidence="2">Uncharacterized protein</fullName>
    </submittedName>
</protein>
<feature type="transmembrane region" description="Helical" evidence="1">
    <location>
        <begin position="380"/>
        <end position="401"/>
    </location>
</feature>
<sequence length="483" mass="55022">MGIKFKKTTLIALLTFMTLLFIIVEWILSIVGIFMSEWTSFSFMEQNFHYGLFDCEKCPAEYAHTNYSCLGSLTCNDTEKDSLCDKAQLLNKAKIVLLVFEGFGTAFSLLLFERLFYMSLRKSYGNIIVFYAFSIIPAIAKLIGIGTYIILSSTNLSSNCNSDHEICNEKGPWFLIESSLISWLCAMLTVIILKSRDKSNEKKIKETLRFGNYDSWFLIKATPMVLLAICFTVMGHWWDWISYHSPNRIYGSLMSMNKYEEYSQLDYMCISGPNCAITPQYTNSIRDCNAFHKLGSASYYYLGINFVSYAFLLIWIEHLICLALKINFGIFCLNYFWPIFTTIANLCGNISWFIVSGASFSSTCRIKAGDNDISFCAEQGATLSLAGFLCFALSSILYIVILARKANGTLTEVRPEKIKNRKILDEWQINKAFEEQENSNLFRKMSTLSITRPNTQDTVLNGDFSKSTVTFRCSNSILDRNLA</sequence>
<dbReference type="AlphaFoldDB" id="A0AAU9K474"/>
<reference evidence="2" key="1">
    <citation type="submission" date="2021-09" db="EMBL/GenBank/DDBJ databases">
        <authorList>
            <consortium name="AG Swart"/>
            <person name="Singh M."/>
            <person name="Singh A."/>
            <person name="Seah K."/>
            <person name="Emmerich C."/>
        </authorList>
    </citation>
    <scope>NUCLEOTIDE SEQUENCE</scope>
    <source>
        <strain evidence="2">ATCC30299</strain>
    </source>
</reference>
<feature type="transmembrane region" description="Helical" evidence="1">
    <location>
        <begin position="12"/>
        <end position="35"/>
    </location>
</feature>
<evidence type="ECO:0000313" key="2">
    <source>
        <dbReference type="EMBL" id="CAG9328778.1"/>
    </source>
</evidence>
<evidence type="ECO:0000313" key="3">
    <source>
        <dbReference type="Proteomes" id="UP001162131"/>
    </source>
</evidence>
<evidence type="ECO:0000256" key="1">
    <source>
        <dbReference type="SAM" id="Phobius"/>
    </source>
</evidence>
<feature type="transmembrane region" description="Helical" evidence="1">
    <location>
        <begin position="215"/>
        <end position="238"/>
    </location>
</feature>
<feature type="transmembrane region" description="Helical" evidence="1">
    <location>
        <begin position="299"/>
        <end position="324"/>
    </location>
</feature>